<proteinExistence type="predicted"/>
<evidence type="ECO:0000256" key="1">
    <source>
        <dbReference type="SAM" id="SignalP"/>
    </source>
</evidence>
<protein>
    <submittedName>
        <fullName evidence="3">YdcF family protein</fullName>
    </submittedName>
</protein>
<dbReference type="RefSeq" id="WP_173415027.1">
    <property type="nucleotide sequence ID" value="NZ_CP054139.1"/>
</dbReference>
<evidence type="ECO:0000313" key="3">
    <source>
        <dbReference type="EMBL" id="QKJ30346.1"/>
    </source>
</evidence>
<organism evidence="3 4">
    <name type="scientific">Mucilaginibacter mali</name>
    <dbReference type="NCBI Taxonomy" id="2740462"/>
    <lineage>
        <taxon>Bacteria</taxon>
        <taxon>Pseudomonadati</taxon>
        <taxon>Bacteroidota</taxon>
        <taxon>Sphingobacteriia</taxon>
        <taxon>Sphingobacteriales</taxon>
        <taxon>Sphingobacteriaceae</taxon>
        <taxon>Mucilaginibacter</taxon>
    </lineage>
</organism>
<sequence length="416" mass="46287">MKKLFILLFTVLNGLLVLAQKPAPVNHYQLITDGDWVKTKNYYLLTLIQQDKAVSQTLKTDAVLKQLTQKKLTDLKNSVTDCKDAACFTDKIKFSDEEIKTVGIELEALCKSGSALQKLVKNKLIPSGTYGLYKGLTISQLLVKAWEQDAAGINYTIGVYGDGKKPNYPLIDSISFNTKGRRYAFQLSSINETLYGDVKDASLFFEPAMQAALLLLQLNERQDAANYEPMAQTVNKAAVEHIKVTNWAKYPYTVILIPGEGPENLTTPLSAGGMLRCRLAAQQYRAGLAPFVMPSGGKVHPYKTKYCEAEEMKKYLVEVLHIPAYAVIMEPHARHTTTNMRNGVRLMYRYGIPDNKPGLVVTERGQAGAIINMAGRCMKELGYVPYKLGKSLSPTATEFYPLPEAMQIDLDEPLDP</sequence>
<accession>A0A7D4Q161</accession>
<gene>
    <name evidence="3" type="ORF">HQ865_11445</name>
</gene>
<dbReference type="Proteomes" id="UP000505355">
    <property type="component" value="Chromosome"/>
</dbReference>
<keyword evidence="4" id="KW-1185">Reference proteome</keyword>
<dbReference type="AlphaFoldDB" id="A0A7D4Q161"/>
<dbReference type="InterPro" id="IPR003848">
    <property type="entry name" value="DUF218"/>
</dbReference>
<dbReference type="EMBL" id="CP054139">
    <property type="protein sequence ID" value="QKJ30346.1"/>
    <property type="molecule type" value="Genomic_DNA"/>
</dbReference>
<feature type="chain" id="PRO_5029011390" evidence="1">
    <location>
        <begin position="20"/>
        <end position="416"/>
    </location>
</feature>
<evidence type="ECO:0000259" key="2">
    <source>
        <dbReference type="Pfam" id="PF02698"/>
    </source>
</evidence>
<dbReference type="KEGG" id="mmab:HQ865_11445"/>
<name>A0A7D4Q161_9SPHI</name>
<dbReference type="Pfam" id="PF02698">
    <property type="entry name" value="DUF218"/>
    <property type="match status" value="1"/>
</dbReference>
<evidence type="ECO:0000313" key="4">
    <source>
        <dbReference type="Proteomes" id="UP000505355"/>
    </source>
</evidence>
<reference evidence="3 4" key="1">
    <citation type="submission" date="2020-05" db="EMBL/GenBank/DDBJ databases">
        <title>Mucilaginibacter mali sp. nov.</title>
        <authorList>
            <person name="Kim H.S."/>
            <person name="Lee K.C."/>
            <person name="Suh M.K."/>
            <person name="Kim J.-S."/>
            <person name="Han K.-I."/>
            <person name="Eom M.K."/>
            <person name="Shin Y.K."/>
            <person name="Lee J.-S."/>
        </authorList>
    </citation>
    <scope>NUCLEOTIDE SEQUENCE [LARGE SCALE GENOMIC DNA]</scope>
    <source>
        <strain evidence="3 4">G2-14</strain>
    </source>
</reference>
<dbReference type="CDD" id="cd06259">
    <property type="entry name" value="YdcF-like"/>
    <property type="match status" value="1"/>
</dbReference>
<feature type="signal peptide" evidence="1">
    <location>
        <begin position="1"/>
        <end position="19"/>
    </location>
</feature>
<keyword evidence="1" id="KW-0732">Signal</keyword>
<feature type="domain" description="DUF218" evidence="2">
    <location>
        <begin position="254"/>
        <end position="364"/>
    </location>
</feature>